<feature type="coiled-coil region" evidence="8">
    <location>
        <begin position="255"/>
        <end position="282"/>
    </location>
</feature>
<dbReference type="InterPro" id="IPR036388">
    <property type="entry name" value="WH-like_DNA-bd_sf"/>
</dbReference>
<dbReference type="FunFam" id="1.10.10.10:FF:000047">
    <property type="entry name" value="Transcription factor"/>
    <property type="match status" value="1"/>
</dbReference>
<proteinExistence type="inferred from homology"/>
<dbReference type="GO" id="GO:0000981">
    <property type="term" value="F:DNA-binding transcription factor activity, RNA polymerase II-specific"/>
    <property type="evidence" value="ECO:0007669"/>
    <property type="project" value="TreeGrafter"/>
</dbReference>
<keyword evidence="6 7" id="KW-0539">Nucleus</keyword>
<dbReference type="InterPro" id="IPR037241">
    <property type="entry name" value="E2F-DP_heterodim"/>
</dbReference>
<dbReference type="PANTHER" id="PTHR12548">
    <property type="entry name" value="TRANSCRIPTION FACTOR DP"/>
    <property type="match status" value="1"/>
</dbReference>
<reference evidence="12" key="1">
    <citation type="submission" date="2015-11" db="EMBL/GenBank/DDBJ databases">
        <title>De novo transcriptome assembly of four potential Pierce s Disease insect vectors from Arizona vineyards.</title>
        <authorList>
            <person name="Tassone E.E."/>
        </authorList>
    </citation>
    <scope>NUCLEOTIDE SEQUENCE</scope>
</reference>
<dbReference type="InterPro" id="IPR036390">
    <property type="entry name" value="WH_DNA-bd_sf"/>
</dbReference>
<dbReference type="SUPFAM" id="SSF144074">
    <property type="entry name" value="E2F-DP heterodimerization region"/>
    <property type="match status" value="1"/>
</dbReference>
<dbReference type="InterPro" id="IPR038168">
    <property type="entry name" value="TF_DP_C_sf"/>
</dbReference>
<evidence type="ECO:0000259" key="10">
    <source>
        <dbReference type="SMART" id="SM01138"/>
    </source>
</evidence>
<evidence type="ECO:0000256" key="4">
    <source>
        <dbReference type="ARBA" id="ARBA00023125"/>
    </source>
</evidence>
<evidence type="ECO:0000256" key="6">
    <source>
        <dbReference type="ARBA" id="ARBA00023242"/>
    </source>
</evidence>
<sequence>MAQQSNTIDLIIQDANGQPQLIKVQNPNVKQGIRPLSSQTLRVIKSGTQVVSGSNTMVIQQPILRTIPVAKPGQRQLVIQASNSMTLKPATVENPSLLTKPAVTQQQVPPQQPPTPQHIQVIPTVNIQKGYVGPMILDRSGNRKRQEFELDFVPEYSKRRKTEKGGKGLRHFSMKVCEKVRKKGVTSYNEVADELVAEFTNPALNTGTPDQQYDQKNIRRRVYDALNVLMAMNIISKEKKLIKWLGLPTNSIQECLDLVKEKKELSERIKAKTNQLHELIMQQISFKNLVDRNKNLEEKSGIPGPNTSIQLPFIVVNTSKKTVIDCSISNDKTEYLFVFNDKFEISDDFEVLKKMGLVLGLDKGQCTEEDLEKAKLLVPKSLERYVTQLATGTRDYETDGAGPSSVDTGTEVSQQTSLSDPLSPGHDFSDDSDTSSDVEIN</sequence>
<keyword evidence="4 7" id="KW-0238">DNA-binding</keyword>
<evidence type="ECO:0000256" key="7">
    <source>
        <dbReference type="RuleBase" id="RU003796"/>
    </source>
</evidence>
<name>A0A1B6MMK9_9HEMI</name>
<dbReference type="Gene3D" id="1.10.10.10">
    <property type="entry name" value="Winged helix-like DNA-binding domain superfamily/Winged helix DNA-binding domain"/>
    <property type="match status" value="1"/>
</dbReference>
<evidence type="ECO:0000256" key="5">
    <source>
        <dbReference type="ARBA" id="ARBA00023163"/>
    </source>
</evidence>
<dbReference type="GO" id="GO:0005667">
    <property type="term" value="C:transcription regulator complex"/>
    <property type="evidence" value="ECO:0007669"/>
    <property type="project" value="InterPro"/>
</dbReference>
<dbReference type="SMART" id="SM01138">
    <property type="entry name" value="DP"/>
    <property type="match status" value="1"/>
</dbReference>
<evidence type="ECO:0000256" key="8">
    <source>
        <dbReference type="SAM" id="Coils"/>
    </source>
</evidence>
<dbReference type="SMART" id="SM01372">
    <property type="entry name" value="E2F_TDP"/>
    <property type="match status" value="1"/>
</dbReference>
<dbReference type="CDD" id="cd14458">
    <property type="entry name" value="DP_DD"/>
    <property type="match status" value="1"/>
</dbReference>
<keyword evidence="8" id="KW-0175">Coiled coil</keyword>
<comment type="subcellular location">
    <subcellularLocation>
        <location evidence="1 7">Nucleus</location>
    </subcellularLocation>
</comment>
<evidence type="ECO:0000256" key="3">
    <source>
        <dbReference type="ARBA" id="ARBA00023015"/>
    </source>
</evidence>
<dbReference type="PANTHER" id="PTHR12548:SF9">
    <property type="entry name" value="TRANSCRIPTION FACTOR DP"/>
    <property type="match status" value="1"/>
</dbReference>
<dbReference type="EMBL" id="GEBQ01002834">
    <property type="protein sequence ID" value="JAT37143.1"/>
    <property type="molecule type" value="Transcribed_RNA"/>
</dbReference>
<dbReference type="GO" id="GO:0005634">
    <property type="term" value="C:nucleus"/>
    <property type="evidence" value="ECO:0007669"/>
    <property type="project" value="UniProtKB-SubCell"/>
</dbReference>
<keyword evidence="3 7" id="KW-0805">Transcription regulation</keyword>
<dbReference type="InterPro" id="IPR015648">
    <property type="entry name" value="Transcrpt_fac_DP"/>
</dbReference>
<dbReference type="AlphaFoldDB" id="A0A1B6MMK9"/>
<evidence type="ECO:0000313" key="12">
    <source>
        <dbReference type="EMBL" id="JAT37143.1"/>
    </source>
</evidence>
<dbReference type="SUPFAM" id="SSF46785">
    <property type="entry name" value="Winged helix' DNA-binding domain"/>
    <property type="match status" value="1"/>
</dbReference>
<feature type="compositionally biased region" description="Acidic residues" evidence="9">
    <location>
        <begin position="430"/>
        <end position="441"/>
    </location>
</feature>
<feature type="compositionally biased region" description="Polar residues" evidence="9">
    <location>
        <begin position="405"/>
        <end position="420"/>
    </location>
</feature>
<evidence type="ECO:0008006" key="13">
    <source>
        <dbReference type="Google" id="ProtNLM"/>
    </source>
</evidence>
<evidence type="ECO:0000256" key="1">
    <source>
        <dbReference type="ARBA" id="ARBA00004123"/>
    </source>
</evidence>
<dbReference type="Pfam" id="PF08781">
    <property type="entry name" value="DP"/>
    <property type="match status" value="1"/>
</dbReference>
<protein>
    <recommendedName>
        <fullName evidence="13">Transcription factor</fullName>
    </recommendedName>
</protein>
<feature type="region of interest" description="Disordered" evidence="9">
    <location>
        <begin position="393"/>
        <end position="441"/>
    </location>
</feature>
<feature type="domain" description="E2F/DP family winged-helix DNA-binding" evidence="11">
    <location>
        <begin position="164"/>
        <end position="246"/>
    </location>
</feature>
<dbReference type="Pfam" id="PF02319">
    <property type="entry name" value="WHD_E2F_TDP"/>
    <property type="match status" value="1"/>
</dbReference>
<gene>
    <name evidence="12" type="ORF">g.16025</name>
</gene>
<dbReference type="Gene3D" id="1.20.140.80">
    <property type="entry name" value="Transcription factor DP"/>
    <property type="match status" value="1"/>
</dbReference>
<dbReference type="FunFam" id="1.20.140.80:FF:000005">
    <property type="entry name" value="Transcription factor"/>
    <property type="match status" value="1"/>
</dbReference>
<feature type="domain" description="Transcription factor DP C-terminal" evidence="10">
    <location>
        <begin position="253"/>
        <end position="397"/>
    </location>
</feature>
<comment type="similarity">
    <text evidence="2 7">Belongs to the E2F/DP family.</text>
</comment>
<evidence type="ECO:0000259" key="11">
    <source>
        <dbReference type="SMART" id="SM01372"/>
    </source>
</evidence>
<dbReference type="InterPro" id="IPR014889">
    <property type="entry name" value="Transc_factor_DP_C"/>
</dbReference>
<dbReference type="GO" id="GO:0000977">
    <property type="term" value="F:RNA polymerase II transcription regulatory region sequence-specific DNA binding"/>
    <property type="evidence" value="ECO:0007669"/>
    <property type="project" value="TreeGrafter"/>
</dbReference>
<keyword evidence="5 7" id="KW-0804">Transcription</keyword>
<dbReference type="GO" id="GO:0051726">
    <property type="term" value="P:regulation of cell cycle"/>
    <property type="evidence" value="ECO:0007669"/>
    <property type="project" value="InterPro"/>
</dbReference>
<evidence type="ECO:0000256" key="9">
    <source>
        <dbReference type="SAM" id="MobiDB-lite"/>
    </source>
</evidence>
<evidence type="ECO:0000256" key="2">
    <source>
        <dbReference type="ARBA" id="ARBA00010940"/>
    </source>
</evidence>
<dbReference type="InterPro" id="IPR003316">
    <property type="entry name" value="E2F_WHTH_DNA-bd_dom"/>
</dbReference>
<organism evidence="12">
    <name type="scientific">Graphocephala atropunctata</name>
    <dbReference type="NCBI Taxonomy" id="36148"/>
    <lineage>
        <taxon>Eukaryota</taxon>
        <taxon>Metazoa</taxon>
        <taxon>Ecdysozoa</taxon>
        <taxon>Arthropoda</taxon>
        <taxon>Hexapoda</taxon>
        <taxon>Insecta</taxon>
        <taxon>Pterygota</taxon>
        <taxon>Neoptera</taxon>
        <taxon>Paraneoptera</taxon>
        <taxon>Hemiptera</taxon>
        <taxon>Auchenorrhyncha</taxon>
        <taxon>Membracoidea</taxon>
        <taxon>Cicadellidae</taxon>
        <taxon>Cicadellinae</taxon>
        <taxon>Cicadellini</taxon>
        <taxon>Graphocephala</taxon>
    </lineage>
</organism>
<accession>A0A1B6MMK9</accession>